<dbReference type="PANTHER" id="PTHR10024">
    <property type="entry name" value="SYNAPTOTAGMIN"/>
    <property type="match status" value="1"/>
</dbReference>
<dbReference type="Pfam" id="PF00168">
    <property type="entry name" value="C2"/>
    <property type="match status" value="2"/>
</dbReference>
<dbReference type="GO" id="GO:0005886">
    <property type="term" value="C:plasma membrane"/>
    <property type="evidence" value="ECO:0007669"/>
    <property type="project" value="TreeGrafter"/>
</dbReference>
<evidence type="ECO:0000256" key="1">
    <source>
        <dbReference type="ARBA" id="ARBA00006996"/>
    </source>
</evidence>
<dbReference type="PANTHER" id="PTHR10024:SF234">
    <property type="entry name" value="SYNAPTOTAGMIN-15-RELATED"/>
    <property type="match status" value="1"/>
</dbReference>
<keyword evidence="4" id="KW-1185">Reference proteome</keyword>
<accession>A0A9N7YCM0</accession>
<dbReference type="GO" id="GO:0030276">
    <property type="term" value="F:clathrin binding"/>
    <property type="evidence" value="ECO:0007669"/>
    <property type="project" value="TreeGrafter"/>
</dbReference>
<dbReference type="GO" id="GO:0000149">
    <property type="term" value="F:SNARE binding"/>
    <property type="evidence" value="ECO:0007669"/>
    <property type="project" value="TreeGrafter"/>
</dbReference>
<comment type="caution">
    <text evidence="3">The sequence shown here is derived from an EMBL/GenBank/DDBJ whole genome shotgun (WGS) entry which is preliminary data.</text>
</comment>
<feature type="domain" description="C2" evidence="2">
    <location>
        <begin position="1"/>
        <end position="118"/>
    </location>
</feature>
<dbReference type="GO" id="GO:0005509">
    <property type="term" value="F:calcium ion binding"/>
    <property type="evidence" value="ECO:0007669"/>
    <property type="project" value="TreeGrafter"/>
</dbReference>
<dbReference type="GO" id="GO:0001786">
    <property type="term" value="F:phosphatidylserine binding"/>
    <property type="evidence" value="ECO:0007669"/>
    <property type="project" value="TreeGrafter"/>
</dbReference>
<organism evidence="3 4">
    <name type="scientific">Pleuronectes platessa</name>
    <name type="common">European plaice</name>
    <dbReference type="NCBI Taxonomy" id="8262"/>
    <lineage>
        <taxon>Eukaryota</taxon>
        <taxon>Metazoa</taxon>
        <taxon>Chordata</taxon>
        <taxon>Craniata</taxon>
        <taxon>Vertebrata</taxon>
        <taxon>Euteleostomi</taxon>
        <taxon>Actinopterygii</taxon>
        <taxon>Neopterygii</taxon>
        <taxon>Teleostei</taxon>
        <taxon>Neoteleostei</taxon>
        <taxon>Acanthomorphata</taxon>
        <taxon>Carangaria</taxon>
        <taxon>Pleuronectiformes</taxon>
        <taxon>Pleuronectoidei</taxon>
        <taxon>Pleuronectidae</taxon>
        <taxon>Pleuronectes</taxon>
    </lineage>
</organism>
<dbReference type="GO" id="GO:0005544">
    <property type="term" value="F:calcium-dependent phospholipid binding"/>
    <property type="evidence" value="ECO:0007669"/>
    <property type="project" value="TreeGrafter"/>
</dbReference>
<reference evidence="3" key="1">
    <citation type="submission" date="2020-03" db="EMBL/GenBank/DDBJ databases">
        <authorList>
            <person name="Weist P."/>
        </authorList>
    </citation>
    <scope>NUCLEOTIDE SEQUENCE</scope>
</reference>
<name>A0A9N7YCM0_PLEPL</name>
<protein>
    <recommendedName>
        <fullName evidence="2">C2 domain-containing protein</fullName>
    </recommendedName>
</protein>
<dbReference type="GO" id="GO:0017156">
    <property type="term" value="P:calcium-ion regulated exocytosis"/>
    <property type="evidence" value="ECO:0007669"/>
    <property type="project" value="TreeGrafter"/>
</dbReference>
<dbReference type="FunFam" id="2.60.40.150:FF:000101">
    <property type="entry name" value="Synaptotagmin 13"/>
    <property type="match status" value="1"/>
</dbReference>
<sequence length="271" mass="30543">MATRLCFSVEYRRSGEQLVVTLFRLGNVPPRFHGNITLVELRLLPDDRRPRQAKARGTGPNPEFNDCFIFQVSGVCVPRSILSVCVLSVEQNGKRHAVGRVLLPLEGELGRAGRVLWRDLEAEDDTQCSELGDVQISLSYSPTLQRLSVVVLRARGLQLLTDAGVCVQVSLQIHTQVVKMKRSCAVTGDHAQPHFNHRMTFKLRVQHLDEACLSFQLQQPTEVPSEPPVLLGVLVLGPFMYARGQQLQHWMDMVNTPQEPVRLWHRLSRAT</sequence>
<dbReference type="PROSITE" id="PS50004">
    <property type="entry name" value="C2"/>
    <property type="match status" value="2"/>
</dbReference>
<dbReference type="Proteomes" id="UP001153269">
    <property type="component" value="Unassembled WGS sequence"/>
</dbReference>
<proteinExistence type="inferred from homology"/>
<dbReference type="EMBL" id="CADEAL010000389">
    <property type="protein sequence ID" value="CAB1419419.1"/>
    <property type="molecule type" value="Genomic_DNA"/>
</dbReference>
<evidence type="ECO:0000313" key="4">
    <source>
        <dbReference type="Proteomes" id="UP001153269"/>
    </source>
</evidence>
<feature type="domain" description="C2" evidence="2">
    <location>
        <begin position="130"/>
        <end position="251"/>
    </location>
</feature>
<dbReference type="GO" id="GO:0070382">
    <property type="term" value="C:exocytic vesicle"/>
    <property type="evidence" value="ECO:0007669"/>
    <property type="project" value="TreeGrafter"/>
</dbReference>
<dbReference type="Gene3D" id="2.60.40.150">
    <property type="entry name" value="C2 domain"/>
    <property type="match status" value="2"/>
</dbReference>
<dbReference type="InterPro" id="IPR035892">
    <property type="entry name" value="C2_domain_sf"/>
</dbReference>
<dbReference type="AlphaFoldDB" id="A0A9N7YCM0"/>
<gene>
    <name evidence="3" type="ORF">PLEPLA_LOCUS7250</name>
</gene>
<evidence type="ECO:0000259" key="2">
    <source>
        <dbReference type="PROSITE" id="PS50004"/>
    </source>
</evidence>
<dbReference type="InterPro" id="IPR000008">
    <property type="entry name" value="C2_dom"/>
</dbReference>
<comment type="similarity">
    <text evidence="1">Belongs to the synaptotagmin family.</text>
</comment>
<evidence type="ECO:0000313" key="3">
    <source>
        <dbReference type="EMBL" id="CAB1419419.1"/>
    </source>
</evidence>
<dbReference type="SUPFAM" id="SSF49562">
    <property type="entry name" value="C2 domain (Calcium/lipid-binding domain, CaLB)"/>
    <property type="match status" value="2"/>
</dbReference>